<sequence length="92" mass="9364">MIACDEATCRIAGAVTVDSVGNLLRALQPHLAKGVSTLDFGAVEAVDSAALALIFSAMRQASQAGRTLSCTGLPPSFTTLAELYGVADLLPA</sequence>
<feature type="domain" description="STAS" evidence="1">
    <location>
        <begin position="10"/>
        <end position="92"/>
    </location>
</feature>
<dbReference type="InterPro" id="IPR002645">
    <property type="entry name" value="STAS_dom"/>
</dbReference>
<dbReference type="SUPFAM" id="SSF52091">
    <property type="entry name" value="SpoIIaa-like"/>
    <property type="match status" value="1"/>
</dbReference>
<dbReference type="RefSeq" id="WP_324778953.1">
    <property type="nucleotide sequence ID" value="NZ_CP141769.1"/>
</dbReference>
<dbReference type="CDD" id="cd07043">
    <property type="entry name" value="STAS_anti-anti-sigma_factors"/>
    <property type="match status" value="1"/>
</dbReference>
<name>A0ABZ1CGQ2_9PROT</name>
<evidence type="ECO:0000313" key="2">
    <source>
        <dbReference type="EMBL" id="WRS38422.1"/>
    </source>
</evidence>
<dbReference type="InterPro" id="IPR058548">
    <property type="entry name" value="MlaB-like_STAS"/>
</dbReference>
<proteinExistence type="predicted"/>
<dbReference type="InterPro" id="IPR036513">
    <property type="entry name" value="STAS_dom_sf"/>
</dbReference>
<protein>
    <submittedName>
        <fullName evidence="2">STAS domain-containing protein</fullName>
    </submittedName>
</protein>
<evidence type="ECO:0000313" key="3">
    <source>
        <dbReference type="Proteomes" id="UP001334732"/>
    </source>
</evidence>
<organism evidence="2 3">
    <name type="scientific">Thiobacillus sedimenti</name>
    <dbReference type="NCBI Taxonomy" id="3110231"/>
    <lineage>
        <taxon>Bacteria</taxon>
        <taxon>Pseudomonadati</taxon>
        <taxon>Pseudomonadota</taxon>
        <taxon>Betaproteobacteria</taxon>
        <taxon>Nitrosomonadales</taxon>
        <taxon>Thiobacillaceae</taxon>
        <taxon>Thiobacillus</taxon>
    </lineage>
</organism>
<keyword evidence="3" id="KW-1185">Reference proteome</keyword>
<dbReference type="Proteomes" id="UP001334732">
    <property type="component" value="Chromosome"/>
</dbReference>
<evidence type="ECO:0000259" key="1">
    <source>
        <dbReference type="PROSITE" id="PS50801"/>
    </source>
</evidence>
<dbReference type="Gene3D" id="3.30.750.24">
    <property type="entry name" value="STAS domain"/>
    <property type="match status" value="1"/>
</dbReference>
<dbReference type="Pfam" id="PF13466">
    <property type="entry name" value="STAS_2"/>
    <property type="match status" value="1"/>
</dbReference>
<dbReference type="EMBL" id="CP141769">
    <property type="protein sequence ID" value="WRS38422.1"/>
    <property type="molecule type" value="Genomic_DNA"/>
</dbReference>
<accession>A0ABZ1CGQ2</accession>
<reference evidence="2 3" key="1">
    <citation type="submission" date="2023-12" db="EMBL/GenBank/DDBJ databases">
        <title>Thiobacillus sedimentum sp. nov., a chemolithoautotrophic sulfur-oxidizing bacterium isolated from freshwater sediment.</title>
        <authorList>
            <person name="Luo J."/>
            <person name="Dai C."/>
        </authorList>
    </citation>
    <scope>NUCLEOTIDE SEQUENCE [LARGE SCALE GENOMIC DNA]</scope>
    <source>
        <strain evidence="2 3">SCUT-2</strain>
    </source>
</reference>
<gene>
    <name evidence="2" type="ORF">VA613_10445</name>
</gene>
<dbReference type="PROSITE" id="PS50801">
    <property type="entry name" value="STAS"/>
    <property type="match status" value="1"/>
</dbReference>